<dbReference type="SUPFAM" id="SSF55073">
    <property type="entry name" value="Nucleotide cyclase"/>
    <property type="match status" value="1"/>
</dbReference>
<dbReference type="InterPro" id="IPR000160">
    <property type="entry name" value="GGDEF_dom"/>
</dbReference>
<keyword evidence="5" id="KW-0548">Nucleotidyltransferase</keyword>
<reference evidence="5 6" key="1">
    <citation type="submission" date="2017-06" db="EMBL/GenBank/DDBJ databases">
        <title>Whole Genome Sequences of Colwellia marinimaniae MTCD1.</title>
        <authorList>
            <person name="Kusumoto H."/>
            <person name="Inoue M."/>
            <person name="Tanikawa K."/>
            <person name="Maeji H."/>
            <person name="Cameron J.H."/>
            <person name="Bartlett D.H."/>
        </authorList>
    </citation>
    <scope>NUCLEOTIDE SEQUENCE [LARGE SCALE GENOMIC DNA]</scope>
    <source>
        <strain evidence="5 6">MTCD1</strain>
    </source>
</reference>
<keyword evidence="5" id="KW-0808">Transferase</keyword>
<dbReference type="CDD" id="cd01949">
    <property type="entry name" value="GGDEF"/>
    <property type="match status" value="1"/>
</dbReference>
<dbReference type="InterPro" id="IPR029787">
    <property type="entry name" value="Nucleotide_cyclase"/>
</dbReference>
<dbReference type="InterPro" id="IPR043128">
    <property type="entry name" value="Rev_trsase/Diguanyl_cyclase"/>
</dbReference>
<feature type="transmembrane region" description="Helical" evidence="3">
    <location>
        <begin position="233"/>
        <end position="250"/>
    </location>
</feature>
<proteinExistence type="predicted"/>
<dbReference type="PANTHER" id="PTHR45138">
    <property type="entry name" value="REGULATORY COMPONENTS OF SENSORY TRANSDUCTION SYSTEM"/>
    <property type="match status" value="1"/>
</dbReference>
<evidence type="ECO:0000256" key="2">
    <source>
        <dbReference type="ARBA" id="ARBA00034247"/>
    </source>
</evidence>
<dbReference type="Pfam" id="PF00990">
    <property type="entry name" value="GGDEF"/>
    <property type="match status" value="1"/>
</dbReference>
<dbReference type="NCBIfam" id="TIGR00254">
    <property type="entry name" value="GGDEF"/>
    <property type="match status" value="1"/>
</dbReference>
<keyword evidence="3" id="KW-0812">Transmembrane</keyword>
<dbReference type="Proteomes" id="UP000197068">
    <property type="component" value="Unassembled WGS sequence"/>
</dbReference>
<dbReference type="RefSeq" id="WP_057181997.1">
    <property type="nucleotide sequence ID" value="NZ_BDQM01000021.1"/>
</dbReference>
<organism evidence="5 6">
    <name type="scientific">Colwellia marinimaniae</name>
    <dbReference type="NCBI Taxonomy" id="1513592"/>
    <lineage>
        <taxon>Bacteria</taxon>
        <taxon>Pseudomonadati</taxon>
        <taxon>Pseudomonadota</taxon>
        <taxon>Gammaproteobacteria</taxon>
        <taxon>Alteromonadales</taxon>
        <taxon>Colwelliaceae</taxon>
        <taxon>Colwellia</taxon>
    </lineage>
</organism>
<accession>A0ABQ0MX40</accession>
<keyword evidence="6" id="KW-1185">Reference proteome</keyword>
<dbReference type="PROSITE" id="PS50887">
    <property type="entry name" value="GGDEF"/>
    <property type="match status" value="1"/>
</dbReference>
<keyword evidence="3" id="KW-0472">Membrane</keyword>
<evidence type="ECO:0000259" key="4">
    <source>
        <dbReference type="PROSITE" id="PS50887"/>
    </source>
</evidence>
<dbReference type="EC" id="2.7.7.65" evidence="1"/>
<dbReference type="GO" id="GO:0052621">
    <property type="term" value="F:diguanylate cyclase activity"/>
    <property type="evidence" value="ECO:0007669"/>
    <property type="project" value="UniProtKB-EC"/>
</dbReference>
<dbReference type="EMBL" id="BDQM01000021">
    <property type="protein sequence ID" value="GAW96920.1"/>
    <property type="molecule type" value="Genomic_DNA"/>
</dbReference>
<evidence type="ECO:0000256" key="1">
    <source>
        <dbReference type="ARBA" id="ARBA00012528"/>
    </source>
</evidence>
<feature type="domain" description="GGDEF" evidence="4">
    <location>
        <begin position="293"/>
        <end position="426"/>
    </location>
</feature>
<evidence type="ECO:0000313" key="5">
    <source>
        <dbReference type="EMBL" id="GAW96920.1"/>
    </source>
</evidence>
<dbReference type="InterPro" id="IPR050469">
    <property type="entry name" value="Diguanylate_Cyclase"/>
</dbReference>
<protein>
    <recommendedName>
        <fullName evidence="1">diguanylate cyclase</fullName>
        <ecNumber evidence="1">2.7.7.65</ecNumber>
    </recommendedName>
</protein>
<evidence type="ECO:0000313" key="6">
    <source>
        <dbReference type="Proteomes" id="UP000197068"/>
    </source>
</evidence>
<keyword evidence="3" id="KW-1133">Transmembrane helix</keyword>
<sequence>MNISKILLIIMLMQLMLASVSLAKEPIIASAITEEPANEKALLPLPAVSLLPINEDLLAILTQLKQASIDEQKIARALEQLTLATTPLNAAEQYLLLVTQALFKENAIANGVEHSSHNKQSREIIVLLEQALKLSAQISAQQLHQPNFLQLHLILAVHYAQQGQFDLAYLEKKSYLKKYYSYRKAKRLAMIASLEQSFTVHDKKASNSLLASQNKLKIRRVAEVQEQKATQQYNFTLIISTAIVFVLLFFRQLKIRNKLIRLTRTDALTGLANRSALFEHGEHMVASFIEQPEELSILLLDLDHFKKINDDFGEQVGDEILRVIAQLVKETMRSRDVFYRLGGEEFVAILPFADSNKAKAIAMRINEKIAQHDFSLLILQSRVTVSIGVATMASNKLTFEQVLHCADLAMYQAKELGRNSVVCYQNIAQAQERRGNTNSVK</sequence>
<evidence type="ECO:0000256" key="3">
    <source>
        <dbReference type="SAM" id="Phobius"/>
    </source>
</evidence>
<dbReference type="SMART" id="SM00267">
    <property type="entry name" value="GGDEF"/>
    <property type="match status" value="1"/>
</dbReference>
<gene>
    <name evidence="5" type="ORF">MTCD1_02543</name>
</gene>
<comment type="catalytic activity">
    <reaction evidence="2">
        <text>2 GTP = 3',3'-c-di-GMP + 2 diphosphate</text>
        <dbReference type="Rhea" id="RHEA:24898"/>
        <dbReference type="ChEBI" id="CHEBI:33019"/>
        <dbReference type="ChEBI" id="CHEBI:37565"/>
        <dbReference type="ChEBI" id="CHEBI:58805"/>
        <dbReference type="EC" id="2.7.7.65"/>
    </reaction>
</comment>
<comment type="caution">
    <text evidence="5">The sequence shown here is derived from an EMBL/GenBank/DDBJ whole genome shotgun (WGS) entry which is preliminary data.</text>
</comment>
<dbReference type="PANTHER" id="PTHR45138:SF9">
    <property type="entry name" value="DIGUANYLATE CYCLASE DGCM-RELATED"/>
    <property type="match status" value="1"/>
</dbReference>
<name>A0ABQ0MX40_9GAMM</name>
<dbReference type="Gene3D" id="3.30.70.270">
    <property type="match status" value="1"/>
</dbReference>